<evidence type="ECO:0000313" key="1">
    <source>
        <dbReference type="EMBL" id="PMC52355.1"/>
    </source>
</evidence>
<dbReference type="Proteomes" id="UP000235670">
    <property type="component" value="Unassembled WGS sequence"/>
</dbReference>
<gene>
    <name evidence="1" type="ORF">CJ218_05830</name>
</gene>
<organism evidence="1 2">
    <name type="scientific">Gemella sanguinis</name>
    <dbReference type="NCBI Taxonomy" id="84135"/>
    <lineage>
        <taxon>Bacteria</taxon>
        <taxon>Bacillati</taxon>
        <taxon>Bacillota</taxon>
        <taxon>Bacilli</taxon>
        <taxon>Bacillales</taxon>
        <taxon>Gemellaceae</taxon>
        <taxon>Gemella</taxon>
    </lineage>
</organism>
<comment type="caution">
    <text evidence="1">The sequence shown here is derived from an EMBL/GenBank/DDBJ whole genome shotgun (WGS) entry which is preliminary data.</text>
</comment>
<proteinExistence type="predicted"/>
<dbReference type="STRING" id="84135.GCA_001052115_01675"/>
<protein>
    <submittedName>
        <fullName evidence="1">Uncharacterized protein</fullName>
    </submittedName>
</protein>
<dbReference type="AlphaFoldDB" id="A0A2N6SEI4"/>
<sequence length="71" mass="8545">MEDLEVQIKNSFSEKQMEMLKHLNDYGVKVEPYVKEKFPTGFESYELFEVLAEYFTHTAKLLKQKYLEEEC</sequence>
<evidence type="ECO:0000313" key="2">
    <source>
        <dbReference type="Proteomes" id="UP000235670"/>
    </source>
</evidence>
<accession>A0A2N6SEI4</accession>
<dbReference type="OrthoDB" id="3003712at2"/>
<name>A0A2N6SEI4_9BACL</name>
<reference evidence="1 2" key="1">
    <citation type="submission" date="2017-09" db="EMBL/GenBank/DDBJ databases">
        <title>Bacterial strain isolated from the female urinary microbiota.</title>
        <authorList>
            <person name="Thomas-White K."/>
            <person name="Kumar N."/>
            <person name="Forster S."/>
            <person name="Putonti C."/>
            <person name="Lawley T."/>
            <person name="Wolfe A.J."/>
        </authorList>
    </citation>
    <scope>NUCLEOTIDE SEQUENCE [LARGE SCALE GENOMIC DNA]</scope>
    <source>
        <strain evidence="1 2">UMB0186</strain>
    </source>
</reference>
<dbReference type="EMBL" id="PNGT01000005">
    <property type="protein sequence ID" value="PMC52355.1"/>
    <property type="molecule type" value="Genomic_DNA"/>
</dbReference>